<dbReference type="Proteomes" id="UP001549921">
    <property type="component" value="Unassembled WGS sequence"/>
</dbReference>
<evidence type="ECO:0000313" key="1">
    <source>
        <dbReference type="EMBL" id="KAL0811788.1"/>
    </source>
</evidence>
<protein>
    <submittedName>
        <fullName evidence="1">Uncharacterized protein</fullName>
    </submittedName>
</protein>
<name>A0ABD0SCL3_LOXSC</name>
<proteinExistence type="predicted"/>
<comment type="caution">
    <text evidence="1">The sequence shown here is derived from an EMBL/GenBank/DDBJ whole genome shotgun (WGS) entry which is preliminary data.</text>
</comment>
<gene>
    <name evidence="1" type="ORF">ABMA28_009218</name>
</gene>
<reference evidence="1 2" key="1">
    <citation type="submission" date="2024-06" db="EMBL/GenBank/DDBJ databases">
        <title>A chromosome-level genome assembly of beet webworm, Loxostege sticticalis.</title>
        <authorList>
            <person name="Zhang Y."/>
        </authorList>
    </citation>
    <scope>NUCLEOTIDE SEQUENCE [LARGE SCALE GENOMIC DNA]</scope>
    <source>
        <strain evidence="1">AQ028</strain>
        <tissue evidence="1">Male pupae</tissue>
    </source>
</reference>
<sequence>MYLPKHIQKIVFTLIVIHSIRCKALSPKSVEKSNLISKLLNVIDSSEAPPKFDLNNVPKKIIIDQKVNLKNIFNNKVLVKRLIPHGYRASNFEYDQKFNTFYKPLVRIHGGKPELIYREKENNIFDQKPSNKQEKKLRDILYKDEELLQPFQMGPRKITLRSILEDVITYASKLEASERRRLKYAILEILENPKVYLRQQFATGSDERAIANSVIKYEENGNGKPEKKQKKWLPDYSFWNYWTYDKSIHQDVCKGKLVQWRGMCIETPPH</sequence>
<dbReference type="AlphaFoldDB" id="A0ABD0SCL3"/>
<evidence type="ECO:0000313" key="2">
    <source>
        <dbReference type="Proteomes" id="UP001549921"/>
    </source>
</evidence>
<accession>A0ABD0SCL3</accession>
<dbReference type="EMBL" id="JBEDNZ010000023">
    <property type="protein sequence ID" value="KAL0811788.1"/>
    <property type="molecule type" value="Genomic_DNA"/>
</dbReference>
<organism evidence="1 2">
    <name type="scientific">Loxostege sticticalis</name>
    <name type="common">Beet webworm moth</name>
    <dbReference type="NCBI Taxonomy" id="481309"/>
    <lineage>
        <taxon>Eukaryota</taxon>
        <taxon>Metazoa</taxon>
        <taxon>Ecdysozoa</taxon>
        <taxon>Arthropoda</taxon>
        <taxon>Hexapoda</taxon>
        <taxon>Insecta</taxon>
        <taxon>Pterygota</taxon>
        <taxon>Neoptera</taxon>
        <taxon>Endopterygota</taxon>
        <taxon>Lepidoptera</taxon>
        <taxon>Glossata</taxon>
        <taxon>Ditrysia</taxon>
        <taxon>Pyraloidea</taxon>
        <taxon>Crambidae</taxon>
        <taxon>Pyraustinae</taxon>
        <taxon>Loxostege</taxon>
    </lineage>
</organism>